<dbReference type="InterPro" id="IPR050710">
    <property type="entry name" value="Band7/mec-2_domain"/>
</dbReference>
<dbReference type="EMBL" id="CP056030">
    <property type="protein sequence ID" value="QKZ07708.1"/>
    <property type="molecule type" value="Genomic_DNA"/>
</dbReference>
<gene>
    <name evidence="5" type="ORF">HWQ56_16355</name>
</gene>
<comment type="similarity">
    <text evidence="2">Belongs to the band 7/mec-2 family. HflK subfamily.</text>
</comment>
<reference evidence="5 6" key="1">
    <citation type="submission" date="2020-06" db="EMBL/GenBank/DDBJ databases">
        <title>Pseudomonas eucalypticola sp. nov., an endophyte of Eucalyptus dunnii leaves with biocontrol ability of eucalyptus leaf blight.</title>
        <authorList>
            <person name="Liu Y."/>
            <person name="Song Z."/>
            <person name="Zeng H."/>
            <person name="Lu M."/>
            <person name="Wang X."/>
            <person name="Lian X."/>
            <person name="Zhang Q."/>
        </authorList>
    </citation>
    <scope>NUCLEOTIDE SEQUENCE [LARGE SCALE GENOMIC DNA]</scope>
    <source>
        <strain evidence="5 6">NP-1</strain>
    </source>
</reference>
<dbReference type="GO" id="GO:0008233">
    <property type="term" value="F:peptidase activity"/>
    <property type="evidence" value="ECO:0007669"/>
    <property type="project" value="UniProtKB-KW"/>
</dbReference>
<keyword evidence="3" id="KW-0472">Membrane</keyword>
<keyword evidence="3" id="KW-0812">Transmembrane</keyword>
<feature type="transmembrane region" description="Helical" evidence="3">
    <location>
        <begin position="58"/>
        <end position="80"/>
    </location>
</feature>
<dbReference type="CDD" id="cd03404">
    <property type="entry name" value="SPFH_HflK"/>
    <property type="match status" value="1"/>
</dbReference>
<keyword evidence="3" id="KW-1133">Transmembrane helix</keyword>
<feature type="transmembrane region" description="Helical" evidence="3">
    <location>
        <begin position="226"/>
        <end position="251"/>
    </location>
</feature>
<dbReference type="InterPro" id="IPR001107">
    <property type="entry name" value="Band_7"/>
</dbReference>
<dbReference type="Gene3D" id="3.30.479.30">
    <property type="entry name" value="Band 7 domain"/>
    <property type="match status" value="1"/>
</dbReference>
<evidence type="ECO:0000256" key="2">
    <source>
        <dbReference type="ARBA" id="ARBA00006971"/>
    </source>
</evidence>
<organism evidence="5 6">
    <name type="scientific">Pseudomonas eucalypticola</name>
    <dbReference type="NCBI Taxonomy" id="2599595"/>
    <lineage>
        <taxon>Bacteria</taxon>
        <taxon>Pseudomonadati</taxon>
        <taxon>Pseudomonadota</taxon>
        <taxon>Gammaproteobacteria</taxon>
        <taxon>Pseudomonadales</taxon>
        <taxon>Pseudomonadaceae</taxon>
        <taxon>Pseudomonas</taxon>
    </lineage>
</organism>
<feature type="transmembrane region" description="Helical" evidence="3">
    <location>
        <begin position="163"/>
        <end position="181"/>
    </location>
</feature>
<evidence type="ECO:0000259" key="4">
    <source>
        <dbReference type="SMART" id="SM00244"/>
    </source>
</evidence>
<name>A0A7D5HSW7_9PSED</name>
<dbReference type="SUPFAM" id="SSF117892">
    <property type="entry name" value="Band 7/SPFH domain"/>
    <property type="match status" value="1"/>
</dbReference>
<comment type="subcellular location">
    <subcellularLocation>
        <location evidence="1">Membrane</location>
        <topology evidence="1">Single-pass membrane protein</topology>
    </subcellularLocation>
</comment>
<dbReference type="RefSeq" id="WP_176572417.1">
    <property type="nucleotide sequence ID" value="NZ_CP056030.1"/>
</dbReference>
<dbReference type="KEGG" id="pez:HWQ56_16355"/>
<dbReference type="AlphaFoldDB" id="A0A7D5HSW7"/>
<feature type="domain" description="Band 7" evidence="4">
    <location>
        <begin position="325"/>
        <end position="528"/>
    </location>
</feature>
<dbReference type="PANTHER" id="PTHR43327:SF10">
    <property type="entry name" value="STOMATIN-LIKE PROTEIN 2, MITOCHONDRIAL"/>
    <property type="match status" value="1"/>
</dbReference>
<evidence type="ECO:0000256" key="3">
    <source>
        <dbReference type="SAM" id="Phobius"/>
    </source>
</evidence>
<dbReference type="GO" id="GO:0016020">
    <property type="term" value="C:membrane"/>
    <property type="evidence" value="ECO:0007669"/>
    <property type="project" value="UniProtKB-SubCell"/>
</dbReference>
<accession>A0A7D5HSW7</accession>
<dbReference type="InterPro" id="IPR036013">
    <property type="entry name" value="Band_7/SPFH_dom_sf"/>
</dbReference>
<sequence length="644" mass="69042">MRVDLDYPAGDLHALPRFVRAGWQARRLLAVMLGLAGVLGLALLGGIFVELFTRDTLWLPLLCLVSAASLTLLGAVQWAWRIARWREAALKGEPLGGLPVEWVQDDPQSGYDRLLNRLSDTALVWVERLGVGALWLMAASGVALLLVRYGWNLALVPHALGQTAYVLAGLALVLAFGLLVLERHLSATDAVEWPEASGLALQLRITLASLLLAAVCLFFASSEAVWPLRLAVLAGLLPALAALELLVRALLSVFNPQRPALEPHIVADSLVAGLLHWPPRPLGRLQDEMQQRFGIDLRQIWALGFMRRASLPVLSLIAVVGWLLSGVTQVPMNGRGVYEQFGKPVTVYGPGLHVGLPWPFGQVRDVENGVIHELATSAEGSSDEPAVSADGPAPVSANRLWDASHRAEKSQVIASQAGDQQSFQVVNMDVRFVYRIGLSDQAALAATYNSADVPALIRSTASRVLVHQLAGRELDDMLGETRAQLGEDIGKQVQADLDRLNSGVELLATVVEAIHPPAGAADAYHGVQAAQISAQALIARERGNASVTGNQARTDASLATDNAQAGSAETLGTAKAADLRFGAELQAWHSAGQAFIDEQYFSQLAKGLVNAKALILDHRIARDQPPTLDLRTFAAPVDPAQPRP</sequence>
<protein>
    <submittedName>
        <fullName evidence="5">Protease modulator HflK</fullName>
    </submittedName>
</protein>
<evidence type="ECO:0000313" key="5">
    <source>
        <dbReference type="EMBL" id="QKZ07708.1"/>
    </source>
</evidence>
<dbReference type="Pfam" id="PF01145">
    <property type="entry name" value="Band_7"/>
    <property type="match status" value="1"/>
</dbReference>
<keyword evidence="6" id="KW-1185">Reference proteome</keyword>
<dbReference type="InterPro" id="IPR010201">
    <property type="entry name" value="HflK"/>
</dbReference>
<keyword evidence="5" id="KW-0378">Hydrolase</keyword>
<feature type="transmembrane region" description="Helical" evidence="3">
    <location>
        <begin position="201"/>
        <end position="220"/>
    </location>
</feature>
<dbReference type="GO" id="GO:0006508">
    <property type="term" value="P:proteolysis"/>
    <property type="evidence" value="ECO:0007669"/>
    <property type="project" value="UniProtKB-KW"/>
</dbReference>
<evidence type="ECO:0000256" key="1">
    <source>
        <dbReference type="ARBA" id="ARBA00004167"/>
    </source>
</evidence>
<evidence type="ECO:0000313" key="6">
    <source>
        <dbReference type="Proteomes" id="UP000509568"/>
    </source>
</evidence>
<proteinExistence type="inferred from homology"/>
<dbReference type="SMART" id="SM00244">
    <property type="entry name" value="PHB"/>
    <property type="match status" value="1"/>
</dbReference>
<dbReference type="Proteomes" id="UP000509568">
    <property type="component" value="Chromosome"/>
</dbReference>
<keyword evidence="5" id="KW-0645">Protease</keyword>
<feature type="transmembrane region" description="Helical" evidence="3">
    <location>
        <begin position="28"/>
        <end position="52"/>
    </location>
</feature>
<dbReference type="PANTHER" id="PTHR43327">
    <property type="entry name" value="STOMATIN-LIKE PROTEIN 2, MITOCHONDRIAL"/>
    <property type="match status" value="1"/>
</dbReference>
<feature type="transmembrane region" description="Helical" evidence="3">
    <location>
        <begin position="129"/>
        <end position="151"/>
    </location>
</feature>